<keyword evidence="1" id="KW-0472">Membrane</keyword>
<feature type="domain" description="VTT" evidence="2">
    <location>
        <begin position="33"/>
        <end position="147"/>
    </location>
</feature>
<dbReference type="RefSeq" id="WP_134482695.1">
    <property type="nucleotide sequence ID" value="NZ_LR216287.1"/>
</dbReference>
<dbReference type="GeneID" id="39419838"/>
<dbReference type="OrthoDB" id="10722at2157"/>
<evidence type="ECO:0000259" key="2">
    <source>
        <dbReference type="Pfam" id="PF09335"/>
    </source>
</evidence>
<gene>
    <name evidence="3" type="ORF">NFRAN_0275</name>
</gene>
<keyword evidence="4" id="KW-1185">Reference proteome</keyword>
<dbReference type="InterPro" id="IPR032816">
    <property type="entry name" value="VTT_dom"/>
</dbReference>
<reference evidence="3 4" key="1">
    <citation type="submission" date="2019-02" db="EMBL/GenBank/DDBJ databases">
        <authorList>
            <person name="Lehtovirta-Morley E L."/>
        </authorList>
    </citation>
    <scope>NUCLEOTIDE SEQUENCE [LARGE SCALE GENOMIC DNA]</scope>
    <source>
        <strain evidence="3">NFRAN1</strain>
    </source>
</reference>
<keyword evidence="1" id="KW-0812">Transmembrane</keyword>
<dbReference type="PANTHER" id="PTHR42709">
    <property type="entry name" value="ALKALINE PHOSPHATASE LIKE PROTEIN"/>
    <property type="match status" value="1"/>
</dbReference>
<dbReference type="KEGG" id="nfn:NFRAN_0275"/>
<accession>A0A484I4B0</accession>
<dbReference type="Pfam" id="PF09335">
    <property type="entry name" value="VTT_dom"/>
    <property type="match status" value="1"/>
</dbReference>
<evidence type="ECO:0000313" key="3">
    <source>
        <dbReference type="EMBL" id="VFJ12596.1"/>
    </source>
</evidence>
<dbReference type="InterPro" id="IPR051311">
    <property type="entry name" value="DedA_domain"/>
</dbReference>
<dbReference type="Proteomes" id="UP000294299">
    <property type="component" value="Chromosome NFRAN"/>
</dbReference>
<protein>
    <recommendedName>
        <fullName evidence="2">VTT domain-containing protein</fullName>
    </recommendedName>
</protein>
<evidence type="ECO:0000313" key="4">
    <source>
        <dbReference type="Proteomes" id="UP000294299"/>
    </source>
</evidence>
<evidence type="ECO:0000256" key="1">
    <source>
        <dbReference type="SAM" id="Phobius"/>
    </source>
</evidence>
<keyword evidence="1" id="KW-1133">Transmembrane helix</keyword>
<name>A0A484I4B0_9ARCH</name>
<dbReference type="EMBL" id="LR216287">
    <property type="protein sequence ID" value="VFJ12596.1"/>
    <property type="molecule type" value="Genomic_DNA"/>
</dbReference>
<dbReference type="GO" id="GO:0005886">
    <property type="term" value="C:plasma membrane"/>
    <property type="evidence" value="ECO:0007669"/>
    <property type="project" value="TreeGrafter"/>
</dbReference>
<feature type="transmembrane region" description="Helical" evidence="1">
    <location>
        <begin position="169"/>
        <end position="189"/>
    </location>
</feature>
<feature type="transmembrane region" description="Helical" evidence="1">
    <location>
        <begin position="135"/>
        <end position="157"/>
    </location>
</feature>
<feature type="transmembrane region" description="Helical" evidence="1">
    <location>
        <begin position="52"/>
        <end position="73"/>
    </location>
</feature>
<organism evidence="3 4">
    <name type="scientific">Candidatus Nitrosocosmicus franklandianus</name>
    <dbReference type="NCBI Taxonomy" id="1798806"/>
    <lineage>
        <taxon>Archaea</taxon>
        <taxon>Nitrososphaerota</taxon>
        <taxon>Nitrososphaeria</taxon>
        <taxon>Nitrososphaerales</taxon>
        <taxon>Nitrososphaeraceae</taxon>
        <taxon>Candidatus Nitrosocosmicus</taxon>
    </lineage>
</organism>
<proteinExistence type="predicted"/>
<feature type="transmembrane region" description="Helical" evidence="1">
    <location>
        <begin position="15"/>
        <end position="40"/>
    </location>
</feature>
<dbReference type="PANTHER" id="PTHR42709:SF10">
    <property type="entry name" value="SNARE ASSOCIATED GOLGI PROTEIN"/>
    <property type="match status" value="1"/>
</dbReference>
<dbReference type="AlphaFoldDB" id="A0A484I4B0"/>
<sequence>MEYIYSSLVDTTFEYFQVFVVSFLTSIILFIPIPYAPFLVIASFNSNLDPNILAIVSAFGVTAGRTLIFILSYHGNRVLSNRIKENMLPLKRLLKKYGWIGSFLAAITPFPPDDIVIILLGMVKLSPWKFIITNFVGKLISNLIVVWSAALTGKIIVEQIILQSQSFTNMLILTIVSIIIVGITIYSLVRVDWRKIIGKWFPWTLDDQND</sequence>